<protein>
    <submittedName>
        <fullName evidence="3">Molybdenum abc transporter, periplasmic molybdenum-binding protein moda</fullName>
    </submittedName>
</protein>
<accession>A0A0W8FF79</accession>
<organism evidence="3">
    <name type="scientific">hydrocarbon metagenome</name>
    <dbReference type="NCBI Taxonomy" id="938273"/>
    <lineage>
        <taxon>unclassified sequences</taxon>
        <taxon>metagenomes</taxon>
        <taxon>ecological metagenomes</taxon>
    </lineage>
</organism>
<dbReference type="NCBIfam" id="TIGR01256">
    <property type="entry name" value="modA"/>
    <property type="match status" value="1"/>
</dbReference>
<sequence>MRQSPFIVIAAILLAAVCISGCIGNPAQSGGDKTELTVFAAASLTEAMTDIKNDYETMHPDIRVTLNLDGSQALRTQIEQGAYADVFLSANTRHLYALRDQGLMENDTIGLFAKNRLAVIVPAANPGNIASLEDLARPGIRLVIGTKDVPVGDYARQILDKMADDDAYGPSYREAVQNNVMSEETAVTHIVAKVQLGEADAGIAYESDVSPRDRDTISMIPIPDTYNVIAEYPAGVLKCSGNRDEALHFIRYLQGEQGGEVLARYGFAKP</sequence>
<gene>
    <name evidence="3" type="ORF">ASZ90_010759</name>
</gene>
<dbReference type="SUPFAM" id="SSF53850">
    <property type="entry name" value="Periplasmic binding protein-like II"/>
    <property type="match status" value="1"/>
</dbReference>
<name>A0A0W8FF79_9ZZZZ</name>
<proteinExistence type="predicted"/>
<evidence type="ECO:0000256" key="1">
    <source>
        <dbReference type="ARBA" id="ARBA00022723"/>
    </source>
</evidence>
<reference evidence="3" key="1">
    <citation type="journal article" date="2015" name="Proc. Natl. Acad. Sci. U.S.A.">
        <title>Networks of energetic and metabolic interactions define dynamics in microbial communities.</title>
        <authorList>
            <person name="Embree M."/>
            <person name="Liu J.K."/>
            <person name="Al-Bassam M.M."/>
            <person name="Zengler K."/>
        </authorList>
    </citation>
    <scope>NUCLEOTIDE SEQUENCE</scope>
</reference>
<dbReference type="InterPro" id="IPR050682">
    <property type="entry name" value="ModA/WtpA"/>
</dbReference>
<dbReference type="PIRSF" id="PIRSF004846">
    <property type="entry name" value="ModA"/>
    <property type="match status" value="1"/>
</dbReference>
<dbReference type="PANTHER" id="PTHR30632:SF0">
    <property type="entry name" value="SULFATE-BINDING PROTEIN"/>
    <property type="match status" value="1"/>
</dbReference>
<dbReference type="GO" id="GO:0030973">
    <property type="term" value="F:molybdate ion binding"/>
    <property type="evidence" value="ECO:0007669"/>
    <property type="project" value="TreeGrafter"/>
</dbReference>
<dbReference type="Gene3D" id="3.40.190.10">
    <property type="entry name" value="Periplasmic binding protein-like II"/>
    <property type="match status" value="2"/>
</dbReference>
<dbReference type="GO" id="GO:0046872">
    <property type="term" value="F:metal ion binding"/>
    <property type="evidence" value="ECO:0007669"/>
    <property type="project" value="UniProtKB-KW"/>
</dbReference>
<dbReference type="PANTHER" id="PTHR30632">
    <property type="entry name" value="MOLYBDATE-BINDING PERIPLASMIC PROTEIN"/>
    <property type="match status" value="1"/>
</dbReference>
<dbReference type="CDD" id="cd13538">
    <property type="entry name" value="PBP2_ModA_like_1"/>
    <property type="match status" value="1"/>
</dbReference>
<keyword evidence="1" id="KW-0479">Metal-binding</keyword>
<dbReference type="InterPro" id="IPR005950">
    <property type="entry name" value="ModA"/>
</dbReference>
<dbReference type="EMBL" id="LNQE01001280">
    <property type="protein sequence ID" value="KUG19508.1"/>
    <property type="molecule type" value="Genomic_DNA"/>
</dbReference>
<dbReference type="AlphaFoldDB" id="A0A0W8FF79"/>
<evidence type="ECO:0000313" key="3">
    <source>
        <dbReference type="EMBL" id="KUG19508.1"/>
    </source>
</evidence>
<dbReference type="GO" id="GO:0015689">
    <property type="term" value="P:molybdate ion transport"/>
    <property type="evidence" value="ECO:0007669"/>
    <property type="project" value="InterPro"/>
</dbReference>
<keyword evidence="2" id="KW-0732">Signal</keyword>
<comment type="caution">
    <text evidence="3">The sequence shown here is derived from an EMBL/GenBank/DDBJ whole genome shotgun (WGS) entry which is preliminary data.</text>
</comment>
<dbReference type="Pfam" id="PF13531">
    <property type="entry name" value="SBP_bac_11"/>
    <property type="match status" value="1"/>
</dbReference>
<evidence type="ECO:0000256" key="2">
    <source>
        <dbReference type="ARBA" id="ARBA00022729"/>
    </source>
</evidence>